<dbReference type="PANTHER" id="PTHR22699">
    <property type="entry name" value="THIOREDOXIN DOMAIN-CONTAINING PROTEIN 16"/>
    <property type="match status" value="1"/>
</dbReference>
<proteinExistence type="predicted"/>
<sequence>MMFVYFEQNVTPTISLFLVELEKSAEALRDYGFLVGKVSCEKELVQEYCTEERYQHTAFLFRGGKEFLSFDLDTVFDVNSIVSEVLFAILREEVKYVHTDADLLSMERAARGKRDIVLGYVRSLGTREHRSLMETAYVYGSKYQFILITGGPVLKQLGVKESFLLSGVWFLHCSGLMTSMTPERCPSTLMRKVPSTLNLYSFLQLMEAPLVVNKMRI</sequence>
<feature type="domain" description="TXNDC16 second thioredoxin-like" evidence="2">
    <location>
        <begin position="87"/>
        <end position="209"/>
    </location>
</feature>
<dbReference type="InterPro" id="IPR057642">
    <property type="entry name" value="TXNDC16_2nd"/>
</dbReference>
<protein>
    <submittedName>
        <fullName evidence="3">Thioredoxin domain containing 16</fullName>
    </submittedName>
</protein>
<feature type="domain" description="TXNDC16 N-terminal" evidence="1">
    <location>
        <begin position="1"/>
        <end position="86"/>
    </location>
</feature>
<gene>
    <name evidence="3" type="primary">TXNDC16</name>
</gene>
<organism evidence="3">
    <name type="scientific">Nothobranchius korthausae</name>
    <dbReference type="NCBI Taxonomy" id="1143690"/>
    <lineage>
        <taxon>Eukaryota</taxon>
        <taxon>Metazoa</taxon>
        <taxon>Chordata</taxon>
        <taxon>Craniata</taxon>
        <taxon>Vertebrata</taxon>
        <taxon>Euteleostomi</taxon>
        <taxon>Actinopterygii</taxon>
        <taxon>Neopterygii</taxon>
        <taxon>Teleostei</taxon>
        <taxon>Neoteleostei</taxon>
        <taxon>Acanthomorphata</taxon>
        <taxon>Ovalentaria</taxon>
        <taxon>Atherinomorphae</taxon>
        <taxon>Cyprinodontiformes</taxon>
        <taxon>Nothobranchiidae</taxon>
        <taxon>Nothobranchius</taxon>
    </lineage>
</organism>
<evidence type="ECO:0000259" key="1">
    <source>
        <dbReference type="Pfam" id="PF24508"/>
    </source>
</evidence>
<reference evidence="3" key="1">
    <citation type="submission" date="2016-05" db="EMBL/GenBank/DDBJ databases">
        <authorList>
            <person name="Lavstsen T."/>
            <person name="Jespersen J.S."/>
        </authorList>
    </citation>
    <scope>NUCLEOTIDE SEQUENCE</scope>
    <source>
        <tissue evidence="3">Brain</tissue>
    </source>
</reference>
<dbReference type="InterPro" id="IPR057639">
    <property type="entry name" value="TXNDC16_N"/>
</dbReference>
<evidence type="ECO:0000313" key="3">
    <source>
        <dbReference type="EMBL" id="SBQ56143.1"/>
    </source>
</evidence>
<dbReference type="AlphaFoldDB" id="A0A1A8FBE3"/>
<evidence type="ECO:0000259" key="2">
    <source>
        <dbReference type="Pfam" id="PF24509"/>
    </source>
</evidence>
<dbReference type="Pfam" id="PF24509">
    <property type="entry name" value="TXNDC16_2nd"/>
    <property type="match status" value="1"/>
</dbReference>
<dbReference type="EMBL" id="HAEB01009616">
    <property type="protein sequence ID" value="SBQ56143.1"/>
    <property type="molecule type" value="Transcribed_RNA"/>
</dbReference>
<dbReference type="Pfam" id="PF24508">
    <property type="entry name" value="TXNDC16_N"/>
    <property type="match status" value="1"/>
</dbReference>
<dbReference type="InterPro" id="IPR040090">
    <property type="entry name" value="TXNDC16"/>
</dbReference>
<reference evidence="3" key="2">
    <citation type="submission" date="2016-06" db="EMBL/GenBank/DDBJ databases">
        <title>The genome of a short-lived fish provides insights into sex chromosome evolution and the genetic control of aging.</title>
        <authorList>
            <person name="Reichwald K."/>
            <person name="Felder M."/>
            <person name="Petzold A."/>
            <person name="Koch P."/>
            <person name="Groth M."/>
            <person name="Platzer M."/>
        </authorList>
    </citation>
    <scope>NUCLEOTIDE SEQUENCE</scope>
    <source>
        <tissue evidence="3">Brain</tissue>
    </source>
</reference>
<dbReference type="PANTHER" id="PTHR22699:SF1">
    <property type="entry name" value="THIOREDOXIN DOMAIN-CONTAINING PROTEIN 16"/>
    <property type="match status" value="1"/>
</dbReference>
<accession>A0A1A8FBE3</accession>
<name>A0A1A8FBE3_9TELE</name>